<evidence type="ECO:0000259" key="1">
    <source>
        <dbReference type="Pfam" id="PF13468"/>
    </source>
</evidence>
<feature type="domain" description="Glyoxalase-like" evidence="1">
    <location>
        <begin position="5"/>
        <end position="162"/>
    </location>
</feature>
<dbReference type="RefSeq" id="WP_165117331.1">
    <property type="nucleotide sequence ID" value="NZ_JAAKZG010000004.1"/>
</dbReference>
<proteinExistence type="predicted"/>
<evidence type="ECO:0000313" key="2">
    <source>
        <dbReference type="EMBL" id="NGN41679.1"/>
    </source>
</evidence>
<organism evidence="2 3">
    <name type="scientific">Mesorhizobium zhangyense</name>
    <dbReference type="NCBI Taxonomy" id="1776730"/>
    <lineage>
        <taxon>Bacteria</taxon>
        <taxon>Pseudomonadati</taxon>
        <taxon>Pseudomonadota</taxon>
        <taxon>Alphaproteobacteria</taxon>
        <taxon>Hyphomicrobiales</taxon>
        <taxon>Phyllobacteriaceae</taxon>
        <taxon>Mesorhizobium</taxon>
    </lineage>
</organism>
<reference evidence="2 3" key="1">
    <citation type="submission" date="2020-02" db="EMBL/GenBank/DDBJ databases">
        <title>Genome sequence of the type strain CGMCC 1.15528 of Mesorhizobium zhangyense.</title>
        <authorList>
            <person name="Gao J."/>
            <person name="Sun J."/>
        </authorList>
    </citation>
    <scope>NUCLEOTIDE SEQUENCE [LARGE SCALE GENOMIC DNA]</scope>
    <source>
        <strain evidence="2 3">CGMCC 1.15528</strain>
    </source>
</reference>
<gene>
    <name evidence="2" type="ORF">G6N74_11420</name>
</gene>
<dbReference type="PANTHER" id="PTHR40265:SF1">
    <property type="entry name" value="GLYOXALASE-LIKE DOMAIN-CONTAINING PROTEIN"/>
    <property type="match status" value="1"/>
</dbReference>
<sequence>MLLGVDHFVVLVPELGAAHKACLDAGFTATPIARHSAASGTANTCIVLPQVYIELMGIVAETPASDAWGRLLKSGPGLKGIALGTSDIEQTAAQLFERGLAADPVRRFSRPVTEGELGFSVIRLSPDQTPGLQCLYCQHHTPELLWLPDALQHENGARRVTAAMVPQGTALEPFAGGNWPALPVSDGPTGRITIAFDRPVPGDALAAIHHVTGVLIEEAQAS</sequence>
<comment type="caution">
    <text evidence="2">The sequence shown here is derived from an EMBL/GenBank/DDBJ whole genome shotgun (WGS) entry which is preliminary data.</text>
</comment>
<dbReference type="Proteomes" id="UP000481252">
    <property type="component" value="Unassembled WGS sequence"/>
</dbReference>
<dbReference type="AlphaFoldDB" id="A0A7C9R7D3"/>
<protein>
    <submittedName>
        <fullName evidence="2">VOC family protein</fullName>
    </submittedName>
</protein>
<dbReference type="EMBL" id="JAAKZG010000004">
    <property type="protein sequence ID" value="NGN41679.1"/>
    <property type="molecule type" value="Genomic_DNA"/>
</dbReference>
<dbReference type="PANTHER" id="PTHR40265">
    <property type="entry name" value="BLL2707 PROTEIN"/>
    <property type="match status" value="1"/>
</dbReference>
<name>A0A7C9R7D3_9HYPH</name>
<dbReference type="InterPro" id="IPR025870">
    <property type="entry name" value="Glyoxalase-like_dom"/>
</dbReference>
<dbReference type="SUPFAM" id="SSF54593">
    <property type="entry name" value="Glyoxalase/Bleomycin resistance protein/Dihydroxybiphenyl dioxygenase"/>
    <property type="match status" value="1"/>
</dbReference>
<evidence type="ECO:0000313" key="3">
    <source>
        <dbReference type="Proteomes" id="UP000481252"/>
    </source>
</evidence>
<dbReference type="InterPro" id="IPR029068">
    <property type="entry name" value="Glyas_Bleomycin-R_OHBP_Dase"/>
</dbReference>
<accession>A0A7C9R7D3</accession>
<dbReference type="Gene3D" id="3.10.180.10">
    <property type="entry name" value="2,3-Dihydroxybiphenyl 1,2-Dioxygenase, domain 1"/>
    <property type="match status" value="1"/>
</dbReference>
<dbReference type="Pfam" id="PF13468">
    <property type="entry name" value="Glyoxalase_3"/>
    <property type="match status" value="1"/>
</dbReference>
<keyword evidence="3" id="KW-1185">Reference proteome</keyword>